<dbReference type="NCBIfam" id="NF003998">
    <property type="entry name" value="PRK05474.1"/>
    <property type="match status" value="1"/>
</dbReference>
<comment type="similarity">
    <text evidence="1 9 10">Belongs to the xylose isomerase family.</text>
</comment>
<keyword evidence="4 9" id="KW-0859">Xylose metabolism</keyword>
<dbReference type="PANTHER" id="PTHR48408">
    <property type="match status" value="1"/>
</dbReference>
<evidence type="ECO:0000256" key="7">
    <source>
        <dbReference type="ARBA" id="ARBA00023277"/>
    </source>
</evidence>
<feature type="binding site" evidence="9">
    <location>
        <position position="281"/>
    </location>
    <ligand>
        <name>Mg(2+)</name>
        <dbReference type="ChEBI" id="CHEBI:18420"/>
        <label>1</label>
    </ligand>
</feature>
<dbReference type="PRINTS" id="PR00688">
    <property type="entry name" value="XYLOSISMRASE"/>
</dbReference>
<evidence type="ECO:0000256" key="6">
    <source>
        <dbReference type="ARBA" id="ARBA00023235"/>
    </source>
</evidence>
<keyword evidence="13" id="KW-1185">Reference proteome</keyword>
<proteinExistence type="inferred from homology"/>
<dbReference type="EMBL" id="FTMS01000007">
    <property type="protein sequence ID" value="SIQ35036.1"/>
    <property type="molecule type" value="Genomic_DNA"/>
</dbReference>
<comment type="cofactor">
    <cofactor evidence="9">
        <name>Mg(2+)</name>
        <dbReference type="ChEBI" id="CHEBI:18420"/>
    </cofactor>
    <text evidence="9">Binds 2 magnesium ions per subunit.</text>
</comment>
<dbReference type="GO" id="GO:0042732">
    <property type="term" value="P:D-xylose metabolic process"/>
    <property type="evidence" value="ECO:0007669"/>
    <property type="project" value="UniProtKB-UniRule"/>
</dbReference>
<dbReference type="RefSeq" id="WP_076488533.1">
    <property type="nucleotide sequence ID" value="NZ_FTMS01000007.1"/>
</dbReference>
<dbReference type="Gene3D" id="3.20.20.150">
    <property type="entry name" value="Divalent-metal-dependent TIM barrel enzymes"/>
    <property type="match status" value="1"/>
</dbReference>
<comment type="subunit">
    <text evidence="2 9 11">Homotetramer.</text>
</comment>
<dbReference type="GO" id="GO:0005737">
    <property type="term" value="C:cytoplasm"/>
    <property type="evidence" value="ECO:0007669"/>
    <property type="project" value="UniProtKB-SubCell"/>
</dbReference>
<keyword evidence="9" id="KW-0963">Cytoplasm</keyword>
<feature type="binding site" evidence="9">
    <location>
        <position position="245"/>
    </location>
    <ligand>
        <name>Mg(2+)</name>
        <dbReference type="ChEBI" id="CHEBI:18420"/>
        <label>1</label>
    </ligand>
</feature>
<evidence type="ECO:0000256" key="8">
    <source>
        <dbReference type="ARBA" id="ARBA00033659"/>
    </source>
</evidence>
<feature type="active site" evidence="9">
    <location>
        <position position="114"/>
    </location>
</feature>
<evidence type="ECO:0000256" key="2">
    <source>
        <dbReference type="ARBA" id="ARBA00011881"/>
    </source>
</evidence>
<evidence type="ECO:0000256" key="11">
    <source>
        <dbReference type="RuleBase" id="RU000610"/>
    </source>
</evidence>
<accession>A0A1N6S242</accession>
<evidence type="ECO:0000256" key="5">
    <source>
        <dbReference type="ARBA" id="ARBA00022723"/>
    </source>
</evidence>
<feature type="binding site" evidence="9">
    <location>
        <position position="309"/>
    </location>
    <ligand>
        <name>Mg(2+)</name>
        <dbReference type="ChEBI" id="CHEBI:18420"/>
        <label>1</label>
    </ligand>
</feature>
<evidence type="ECO:0000313" key="13">
    <source>
        <dbReference type="Proteomes" id="UP000186400"/>
    </source>
</evidence>
<dbReference type="InterPro" id="IPR036237">
    <property type="entry name" value="Xyl_isomerase-like_sf"/>
</dbReference>
<dbReference type="Proteomes" id="UP000186400">
    <property type="component" value="Unassembled WGS sequence"/>
</dbReference>
<dbReference type="GO" id="GO:0000287">
    <property type="term" value="F:magnesium ion binding"/>
    <property type="evidence" value="ECO:0007669"/>
    <property type="project" value="UniProtKB-UniRule"/>
</dbReference>
<feature type="binding site" evidence="9">
    <location>
        <position position="281"/>
    </location>
    <ligand>
        <name>Mg(2+)</name>
        <dbReference type="ChEBI" id="CHEBI:18420"/>
        <label>2</label>
    </ligand>
</feature>
<feature type="active site" evidence="9">
    <location>
        <position position="117"/>
    </location>
</feature>
<feature type="binding site" evidence="9">
    <location>
        <position position="322"/>
    </location>
    <ligand>
        <name>Mg(2+)</name>
        <dbReference type="ChEBI" id="CHEBI:18420"/>
        <label>2</label>
    </ligand>
</feature>
<dbReference type="GO" id="GO:0009045">
    <property type="term" value="F:xylose isomerase activity"/>
    <property type="evidence" value="ECO:0007669"/>
    <property type="project" value="UniProtKB-UniRule"/>
</dbReference>
<dbReference type="SUPFAM" id="SSF51658">
    <property type="entry name" value="Xylose isomerase-like"/>
    <property type="match status" value="1"/>
</dbReference>
<reference evidence="13" key="1">
    <citation type="submission" date="2017-01" db="EMBL/GenBank/DDBJ databases">
        <authorList>
            <person name="Varghese N."/>
            <person name="Submissions S."/>
        </authorList>
    </citation>
    <scope>NUCLEOTIDE SEQUENCE [LARGE SCALE GENOMIC DNA]</scope>
    <source>
        <strain evidence="13">ASpG1</strain>
    </source>
</reference>
<evidence type="ECO:0000256" key="10">
    <source>
        <dbReference type="RuleBase" id="RU000609"/>
    </source>
</evidence>
<dbReference type="STRING" id="159291.SAMN05920897_107103"/>
<keyword evidence="9" id="KW-0460">Magnesium</keyword>
<keyword evidence="5 9" id="KW-0479">Metal-binding</keyword>
<dbReference type="PANTHER" id="PTHR48408:SF1">
    <property type="entry name" value="XYLOSE ISOMERASE"/>
    <property type="match status" value="1"/>
</dbReference>
<dbReference type="HAMAP" id="MF_00455">
    <property type="entry name" value="Xylose_isom_A"/>
    <property type="match status" value="1"/>
</dbReference>
<sequence>MSTLKPATPFTGRESYFPGIGPIAYEGSRSRNPLAFKVYNPEALVAGKTMRDHLRFAVAYWHSFTGSAGNDPFGPTTLDYPWNRATDALSRATRRADAAFEFMSKLGVPFYCFHDVDVCDEGDSLATYEGRLKEMTRVLAERQEATGIQLLWNTANLFSNPRYMHGAATNPDFSVVARAAAQVKACLEANVALGGHNYVFWGGREGYSTLLNSNTRLEQENLAAFLRAARDYGRSIGFTGTFLIEPKPMEPTKHQYDFDAATVIGFLHRQGLAGDFKLNIEANHATLASHSFAHELQTAADASMLGSIDANRGDPQNGWDTDQFPTDIPDLVQAVLVILGNGGFTTGGVNFDAKLRRGSVDLEDLFHAHIGGMDAFARALQVADALRQEGTLEEFRRERYASFDEGQGAAFRRGELSLEALRDIASAGEPRRPGSGRQEYLENLINQALLTTPLA</sequence>
<dbReference type="EC" id="5.3.1.5" evidence="3 9"/>
<feature type="binding site" evidence="9">
    <location>
        <position position="352"/>
    </location>
    <ligand>
        <name>Mg(2+)</name>
        <dbReference type="ChEBI" id="CHEBI:18420"/>
        <label>1</label>
    </ligand>
</feature>
<organism evidence="12 13">
    <name type="scientific">Alkalispirochaeta americana</name>
    <dbReference type="NCBI Taxonomy" id="159291"/>
    <lineage>
        <taxon>Bacteria</taxon>
        <taxon>Pseudomonadati</taxon>
        <taxon>Spirochaetota</taxon>
        <taxon>Spirochaetia</taxon>
        <taxon>Spirochaetales</taxon>
        <taxon>Spirochaetaceae</taxon>
        <taxon>Alkalispirochaeta</taxon>
    </lineage>
</organism>
<name>A0A1N6S242_9SPIO</name>
<comment type="catalytic activity">
    <reaction evidence="8 9 10">
        <text>alpha-D-xylose = alpha-D-xylulofuranose</text>
        <dbReference type="Rhea" id="RHEA:22816"/>
        <dbReference type="ChEBI" id="CHEBI:28518"/>
        <dbReference type="ChEBI" id="CHEBI:188998"/>
        <dbReference type="EC" id="5.3.1.5"/>
    </reaction>
</comment>
<evidence type="ECO:0000313" key="12">
    <source>
        <dbReference type="EMBL" id="SIQ35036.1"/>
    </source>
</evidence>
<comment type="subcellular location">
    <subcellularLocation>
        <location evidence="9 11">Cytoplasm</location>
    </subcellularLocation>
</comment>
<dbReference type="InterPro" id="IPR001998">
    <property type="entry name" value="Xylose_isomerase"/>
</dbReference>
<protein>
    <recommendedName>
        <fullName evidence="3 9">Xylose isomerase</fullName>
        <ecNumber evidence="3 9">5.3.1.5</ecNumber>
    </recommendedName>
</protein>
<dbReference type="AlphaFoldDB" id="A0A1N6S242"/>
<dbReference type="PROSITE" id="PS51415">
    <property type="entry name" value="XYLOSE_ISOMERASE"/>
    <property type="match status" value="1"/>
</dbReference>
<dbReference type="InterPro" id="IPR013452">
    <property type="entry name" value="Xylose_isom_bac"/>
</dbReference>
<evidence type="ECO:0000256" key="4">
    <source>
        <dbReference type="ARBA" id="ARBA00022629"/>
    </source>
</evidence>
<dbReference type="OrthoDB" id="9763981at2"/>
<keyword evidence="7 9" id="KW-0119">Carbohydrate metabolism</keyword>
<feature type="binding site" evidence="9">
    <location>
        <position position="284"/>
    </location>
    <ligand>
        <name>Mg(2+)</name>
        <dbReference type="ChEBI" id="CHEBI:18420"/>
        <label>2</label>
    </ligand>
</feature>
<evidence type="ECO:0000256" key="3">
    <source>
        <dbReference type="ARBA" id="ARBA00011958"/>
    </source>
</evidence>
<evidence type="ECO:0000256" key="9">
    <source>
        <dbReference type="HAMAP-Rule" id="MF_00455"/>
    </source>
</evidence>
<evidence type="ECO:0000256" key="1">
    <source>
        <dbReference type="ARBA" id="ARBA00005765"/>
    </source>
</evidence>
<dbReference type="NCBIfam" id="TIGR02630">
    <property type="entry name" value="xylose_isom_A"/>
    <property type="match status" value="1"/>
</dbReference>
<keyword evidence="6 9" id="KW-0413">Isomerase</keyword>
<feature type="binding site" evidence="9">
    <location>
        <position position="320"/>
    </location>
    <ligand>
        <name>Mg(2+)</name>
        <dbReference type="ChEBI" id="CHEBI:18420"/>
        <label>2</label>
    </ligand>
</feature>
<gene>
    <name evidence="9" type="primary">xylA</name>
    <name evidence="12" type="ORF">SAMN05920897_107103</name>
</gene>